<dbReference type="AlphaFoldDB" id="A0A482VI38"/>
<organism evidence="2 3">
    <name type="scientific">Asbolus verrucosus</name>
    <name type="common">Desert ironclad beetle</name>
    <dbReference type="NCBI Taxonomy" id="1661398"/>
    <lineage>
        <taxon>Eukaryota</taxon>
        <taxon>Metazoa</taxon>
        <taxon>Ecdysozoa</taxon>
        <taxon>Arthropoda</taxon>
        <taxon>Hexapoda</taxon>
        <taxon>Insecta</taxon>
        <taxon>Pterygota</taxon>
        <taxon>Neoptera</taxon>
        <taxon>Endopterygota</taxon>
        <taxon>Coleoptera</taxon>
        <taxon>Polyphaga</taxon>
        <taxon>Cucujiformia</taxon>
        <taxon>Tenebrionidae</taxon>
        <taxon>Pimeliinae</taxon>
        <taxon>Asbolus</taxon>
    </lineage>
</organism>
<sequence length="125" mass="14487">MLIVFHCVQHLFFVSEKSFCYIEGSLVDKNTAEEISELHENVWYRMKPPKKSSSSYAPFVSARQIDLVRTLLMGKRQFKFSDVKMESISDEDGTTELPKPEPPTEMSINKRKSSVRFLSKSIYID</sequence>
<reference evidence="2 3" key="1">
    <citation type="submission" date="2017-03" db="EMBL/GenBank/DDBJ databases">
        <title>Genome of the blue death feigning beetle - Asbolus verrucosus.</title>
        <authorList>
            <person name="Rider S.D."/>
        </authorList>
    </citation>
    <scope>NUCLEOTIDE SEQUENCE [LARGE SCALE GENOMIC DNA]</scope>
    <source>
        <strain evidence="2">Butters</strain>
        <tissue evidence="2">Head and leg muscle</tissue>
    </source>
</reference>
<name>A0A482VI38_ASBVE</name>
<protein>
    <submittedName>
        <fullName evidence="2">Uncharacterized protein</fullName>
    </submittedName>
</protein>
<evidence type="ECO:0000313" key="2">
    <source>
        <dbReference type="EMBL" id="RZC32353.1"/>
    </source>
</evidence>
<comment type="caution">
    <text evidence="2">The sequence shown here is derived from an EMBL/GenBank/DDBJ whole genome shotgun (WGS) entry which is preliminary data.</text>
</comment>
<accession>A0A482VI38</accession>
<dbReference type="EMBL" id="QDEB01097888">
    <property type="protein sequence ID" value="RZC32353.1"/>
    <property type="molecule type" value="Genomic_DNA"/>
</dbReference>
<dbReference type="OrthoDB" id="6696455at2759"/>
<proteinExistence type="predicted"/>
<gene>
    <name evidence="2" type="ORF">BDFB_000708</name>
</gene>
<keyword evidence="3" id="KW-1185">Reference proteome</keyword>
<evidence type="ECO:0000313" key="3">
    <source>
        <dbReference type="Proteomes" id="UP000292052"/>
    </source>
</evidence>
<feature type="region of interest" description="Disordered" evidence="1">
    <location>
        <begin position="86"/>
        <end position="110"/>
    </location>
</feature>
<evidence type="ECO:0000256" key="1">
    <source>
        <dbReference type="SAM" id="MobiDB-lite"/>
    </source>
</evidence>
<dbReference type="Proteomes" id="UP000292052">
    <property type="component" value="Unassembled WGS sequence"/>
</dbReference>